<dbReference type="WBParaSite" id="SPAL_0000621300.1">
    <property type="protein sequence ID" value="SPAL_0000621300.1"/>
    <property type="gene ID" value="SPAL_0000621300"/>
</dbReference>
<evidence type="ECO:0000256" key="9">
    <source>
        <dbReference type="ARBA" id="ARBA00023204"/>
    </source>
</evidence>
<keyword evidence="4 11" id="KW-0227">DNA damage</keyword>
<dbReference type="FunFam" id="3.40.1440.10:FF:000008">
    <property type="entry name" value="Structure-specific endonuclease subunit SLX1 homolog"/>
    <property type="match status" value="1"/>
</dbReference>
<dbReference type="HAMAP" id="MF_03100">
    <property type="entry name" value="Endonuc_su_Slx1"/>
    <property type="match status" value="1"/>
</dbReference>
<keyword evidence="6 11" id="KW-0378">Hydrolase</keyword>
<protein>
    <recommendedName>
        <fullName evidence="11">Structure-specific endonuclease subunit SLX1 homolog</fullName>
        <ecNumber evidence="11">3.1.-.-</ecNumber>
    </recommendedName>
</protein>
<accession>A0A0N5BJU4</accession>
<dbReference type="InterPro" id="IPR027520">
    <property type="entry name" value="Slx1"/>
</dbReference>
<organism evidence="13 14">
    <name type="scientific">Strongyloides papillosus</name>
    <name type="common">Intestinal threadworm</name>
    <dbReference type="NCBI Taxonomy" id="174720"/>
    <lineage>
        <taxon>Eukaryota</taxon>
        <taxon>Metazoa</taxon>
        <taxon>Ecdysozoa</taxon>
        <taxon>Nematoda</taxon>
        <taxon>Chromadorea</taxon>
        <taxon>Rhabditida</taxon>
        <taxon>Tylenchina</taxon>
        <taxon>Panagrolaimomorpha</taxon>
        <taxon>Strongyloidoidea</taxon>
        <taxon>Strongyloididae</taxon>
        <taxon>Strongyloides</taxon>
    </lineage>
</organism>
<dbReference type="GO" id="GO:0008821">
    <property type="term" value="F:crossover junction DNA endonuclease activity"/>
    <property type="evidence" value="ECO:0007669"/>
    <property type="project" value="TreeGrafter"/>
</dbReference>
<evidence type="ECO:0000259" key="12">
    <source>
        <dbReference type="PROSITE" id="PS50164"/>
    </source>
</evidence>
<evidence type="ECO:0000256" key="1">
    <source>
        <dbReference type="ARBA" id="ARBA00022722"/>
    </source>
</evidence>
<keyword evidence="8 11" id="KW-0233">DNA recombination</keyword>
<dbReference type="SMART" id="SM00465">
    <property type="entry name" value="GIYc"/>
    <property type="match status" value="1"/>
</dbReference>
<name>A0A0N5BJU4_STREA</name>
<dbReference type="InterPro" id="IPR035901">
    <property type="entry name" value="GIY-YIG_endonuc_sf"/>
</dbReference>
<dbReference type="PANTHER" id="PTHR20208">
    <property type="entry name" value="STRUCTURE-SPECIFIC ENDONUCLEASE SUBUNIT SLX1"/>
    <property type="match status" value="1"/>
</dbReference>
<dbReference type="InterPro" id="IPR050381">
    <property type="entry name" value="SLX1_endonuclease"/>
</dbReference>
<evidence type="ECO:0000256" key="7">
    <source>
        <dbReference type="ARBA" id="ARBA00022833"/>
    </source>
</evidence>
<comment type="similarity">
    <text evidence="11">Belongs to the SLX1 family.</text>
</comment>
<dbReference type="Pfam" id="PF21202">
    <property type="entry name" value="SLX1_C"/>
    <property type="match status" value="1"/>
</dbReference>
<comment type="subcellular location">
    <subcellularLocation>
        <location evidence="11">Nucleus</location>
    </subcellularLocation>
</comment>
<dbReference type="Gene3D" id="3.30.40.10">
    <property type="entry name" value="Zinc/RING finger domain, C3HC4 (zinc finger)"/>
    <property type="match status" value="1"/>
</dbReference>
<evidence type="ECO:0000256" key="2">
    <source>
        <dbReference type="ARBA" id="ARBA00022723"/>
    </source>
</evidence>
<dbReference type="AlphaFoldDB" id="A0A0N5BJU4"/>
<evidence type="ECO:0000256" key="11">
    <source>
        <dbReference type="HAMAP-Rule" id="MF_03100"/>
    </source>
</evidence>
<evidence type="ECO:0000313" key="13">
    <source>
        <dbReference type="Proteomes" id="UP000046392"/>
    </source>
</evidence>
<dbReference type="PANTHER" id="PTHR20208:SF10">
    <property type="entry name" value="STRUCTURE-SPECIFIC ENDONUCLEASE SUBUNIT SLX1"/>
    <property type="match status" value="1"/>
</dbReference>
<dbReference type="STRING" id="174720.A0A0N5BJU4"/>
<keyword evidence="2" id="KW-0479">Metal-binding</keyword>
<dbReference type="CDD" id="cd10455">
    <property type="entry name" value="GIY-YIG_SLX1"/>
    <property type="match status" value="1"/>
</dbReference>
<evidence type="ECO:0000256" key="8">
    <source>
        <dbReference type="ARBA" id="ARBA00023172"/>
    </source>
</evidence>
<keyword evidence="5" id="KW-0863">Zinc-finger</keyword>
<evidence type="ECO:0000313" key="14">
    <source>
        <dbReference type="WBParaSite" id="SPAL_0000621300.1"/>
    </source>
</evidence>
<comment type="caution">
    <text evidence="11">Lacks conserved residue(s) required for the propagation of feature annotation.</text>
</comment>
<keyword evidence="3 11" id="KW-0255">Endonuclease</keyword>
<keyword evidence="7" id="KW-0862">Zinc</keyword>
<dbReference type="InterPro" id="IPR013083">
    <property type="entry name" value="Znf_RING/FYVE/PHD"/>
</dbReference>
<keyword evidence="13" id="KW-1185">Reference proteome</keyword>
<dbReference type="InterPro" id="IPR048749">
    <property type="entry name" value="SLX1_C"/>
</dbReference>
<dbReference type="GO" id="GO:0033557">
    <property type="term" value="C:Slx1-Slx4 complex"/>
    <property type="evidence" value="ECO:0007669"/>
    <property type="project" value="UniProtKB-UniRule"/>
</dbReference>
<feature type="domain" description="GIY-YIG" evidence="12">
    <location>
        <begin position="31"/>
        <end position="115"/>
    </location>
</feature>
<dbReference type="Gene3D" id="3.40.1440.10">
    <property type="entry name" value="GIY-YIG endonuclease"/>
    <property type="match status" value="1"/>
</dbReference>
<dbReference type="GO" id="GO:0017108">
    <property type="term" value="F:5'-flap endonuclease activity"/>
    <property type="evidence" value="ECO:0007669"/>
    <property type="project" value="InterPro"/>
</dbReference>
<reference evidence="14" key="1">
    <citation type="submission" date="2017-02" db="UniProtKB">
        <authorList>
            <consortium name="WormBaseParasite"/>
        </authorList>
    </citation>
    <scope>IDENTIFICATION</scope>
</reference>
<comment type="function">
    <text evidence="11">Catalytic subunit of a heterodimeric structure-specific endonuclease that resolves DNA secondary structures generated during DNA repair and recombination. Has endonuclease activity towards branched DNA substrates, introducing single-strand cuts in duplex DNA close to junctions with ss-DNA.</text>
</comment>
<dbReference type="InterPro" id="IPR000305">
    <property type="entry name" value="GIY-YIG_endonuc"/>
</dbReference>
<evidence type="ECO:0000256" key="3">
    <source>
        <dbReference type="ARBA" id="ARBA00022759"/>
    </source>
</evidence>
<dbReference type="PROSITE" id="PS50164">
    <property type="entry name" value="GIY_YIG"/>
    <property type="match status" value="1"/>
</dbReference>
<evidence type="ECO:0000256" key="4">
    <source>
        <dbReference type="ARBA" id="ARBA00022763"/>
    </source>
</evidence>
<keyword evidence="9 11" id="KW-0234">DNA repair</keyword>
<comment type="cofactor">
    <cofactor evidence="11">
        <name>a divalent metal cation</name>
        <dbReference type="ChEBI" id="CHEBI:60240"/>
    </cofactor>
</comment>
<dbReference type="GO" id="GO:0000724">
    <property type="term" value="P:double-strand break repair via homologous recombination"/>
    <property type="evidence" value="ECO:0007669"/>
    <property type="project" value="TreeGrafter"/>
</dbReference>
<evidence type="ECO:0000256" key="6">
    <source>
        <dbReference type="ARBA" id="ARBA00022801"/>
    </source>
</evidence>
<comment type="subunit">
    <text evidence="11">Forms a heterodimer with a member of the SLX4 family.</text>
</comment>
<dbReference type="Pfam" id="PF01541">
    <property type="entry name" value="GIY-YIG"/>
    <property type="match status" value="1"/>
</dbReference>
<dbReference type="GO" id="GO:0008270">
    <property type="term" value="F:zinc ion binding"/>
    <property type="evidence" value="ECO:0007669"/>
    <property type="project" value="UniProtKB-KW"/>
</dbReference>
<evidence type="ECO:0000256" key="10">
    <source>
        <dbReference type="ARBA" id="ARBA00023242"/>
    </source>
</evidence>
<dbReference type="Proteomes" id="UP000046392">
    <property type="component" value="Unplaced"/>
</dbReference>
<keyword evidence="10 11" id="KW-0539">Nucleus</keyword>
<dbReference type="SUPFAM" id="SSF82771">
    <property type="entry name" value="GIY-YIG endonuclease"/>
    <property type="match status" value="1"/>
</dbReference>
<keyword evidence="1 11" id="KW-0540">Nuclease</keyword>
<dbReference type="EC" id="3.1.-.-" evidence="11"/>
<proteinExistence type="inferred from homology"/>
<evidence type="ECO:0000256" key="5">
    <source>
        <dbReference type="ARBA" id="ARBA00022771"/>
    </source>
</evidence>
<sequence length="294" mass="34001">MFLSQLSMTQHLGEICPQKKQRQSQKTMSEEFFGVYCLVSQSPLKEYQGKCYIGFTTDPNRRIRQHNRELLGGAKKTKKNGPHDMVCIVEGFPNKILALRFEWAWQNPSRSRRIKHLNLKKKPKESHFDFKIRICCALLNTAPWKRLALSFRWLKPEYYLEFSDQAPPRHMHVRNGLVTSGKIIVPQDPSEYTNIPNCFICGLQINAIETFVRCTSGESECKAGYHKICLANSILEGETNHLIPLKGRCLLCKTFFLWGDLIKDSERLLAMEGLKPPMEEGSRKILMGEFKYVQ</sequence>